<reference evidence="1" key="2">
    <citation type="journal article" date="2015" name="Data Brief">
        <title>Shoot transcriptome of the giant reed, Arundo donax.</title>
        <authorList>
            <person name="Barrero R.A."/>
            <person name="Guerrero F.D."/>
            <person name="Moolhuijzen P."/>
            <person name="Goolsby J.A."/>
            <person name="Tidwell J."/>
            <person name="Bellgard S.E."/>
            <person name="Bellgard M.I."/>
        </authorList>
    </citation>
    <scope>NUCLEOTIDE SEQUENCE</scope>
    <source>
        <tissue evidence="1">Shoot tissue taken approximately 20 cm above the soil surface</tissue>
    </source>
</reference>
<sequence>MFRQKELELSTLFLRNNIVFYTLKCNLTVRSNIEKGV</sequence>
<organism evidence="1">
    <name type="scientific">Arundo donax</name>
    <name type="common">Giant reed</name>
    <name type="synonym">Donax arundinaceus</name>
    <dbReference type="NCBI Taxonomy" id="35708"/>
    <lineage>
        <taxon>Eukaryota</taxon>
        <taxon>Viridiplantae</taxon>
        <taxon>Streptophyta</taxon>
        <taxon>Embryophyta</taxon>
        <taxon>Tracheophyta</taxon>
        <taxon>Spermatophyta</taxon>
        <taxon>Magnoliopsida</taxon>
        <taxon>Liliopsida</taxon>
        <taxon>Poales</taxon>
        <taxon>Poaceae</taxon>
        <taxon>PACMAD clade</taxon>
        <taxon>Arundinoideae</taxon>
        <taxon>Arundineae</taxon>
        <taxon>Arundo</taxon>
    </lineage>
</organism>
<evidence type="ECO:0000313" key="1">
    <source>
        <dbReference type="EMBL" id="JAD21739.1"/>
    </source>
</evidence>
<proteinExistence type="predicted"/>
<accession>A0A0A8Y6R0</accession>
<reference evidence="1" key="1">
    <citation type="submission" date="2014-09" db="EMBL/GenBank/DDBJ databases">
        <authorList>
            <person name="Magalhaes I.L.F."/>
            <person name="Oliveira U."/>
            <person name="Santos F.R."/>
            <person name="Vidigal T.H.D.A."/>
            <person name="Brescovit A.D."/>
            <person name="Santos A.J."/>
        </authorList>
    </citation>
    <scope>NUCLEOTIDE SEQUENCE</scope>
    <source>
        <tissue evidence="1">Shoot tissue taken approximately 20 cm above the soil surface</tissue>
    </source>
</reference>
<name>A0A0A8Y6R0_ARUDO</name>
<protein>
    <submittedName>
        <fullName evidence="1">Uncharacterized protein</fullName>
    </submittedName>
</protein>
<dbReference type="EMBL" id="GBRH01276156">
    <property type="protein sequence ID" value="JAD21739.1"/>
    <property type="molecule type" value="Transcribed_RNA"/>
</dbReference>
<dbReference type="AlphaFoldDB" id="A0A0A8Y6R0"/>